<dbReference type="CDD" id="cd02549">
    <property type="entry name" value="Peptidase_C39A"/>
    <property type="match status" value="1"/>
</dbReference>
<dbReference type="EMBL" id="JAVDWH010000001">
    <property type="protein sequence ID" value="MDR7085977.1"/>
    <property type="molecule type" value="Genomic_DNA"/>
</dbReference>
<feature type="chain" id="PRO_5047139850" description="Peptidase C39-like domain-containing protein" evidence="1">
    <location>
        <begin position="26"/>
        <end position="413"/>
    </location>
</feature>
<reference evidence="3 4" key="1">
    <citation type="submission" date="2023-07" db="EMBL/GenBank/DDBJ databases">
        <title>Sorghum-associated microbial communities from plants grown in Nebraska, USA.</title>
        <authorList>
            <person name="Schachtman D."/>
        </authorList>
    </citation>
    <scope>NUCLEOTIDE SEQUENCE [LARGE SCALE GENOMIC DNA]</scope>
    <source>
        <strain evidence="3 4">BE248</strain>
    </source>
</reference>
<sequence length="413" mass="44202">MAHFPRLVLAAALCLSALAAAPASAAESDQASFARWTSSTDFAAGTSVALSAGSGSMTLGEETSTITYDDPRVTGGARSYRTGAWTSPWQDAGFDARTLIPSWSIKTPGRTWARIEVRVRSAATVGSWDTVARYATGTDDIKRTSYTSQTDDLAKLSTDTIIANSGKTFTGWQVRVHLMQSVTTTAKPTLFAVNGVAATYATRSTSTSATTMTSTKDLSVPMSSQMTHSGQHPQWGGGGEAWCSPTSTSMIMRYFGAGPTPADYDWTRFAEGYVNHAARYTYDYRYEGTGNWPFNTAYSAGYSLDSFVTRLTNLRDAEAFIKAGIPLVASIAFKSGELTGSPISSTPGHLLVIRGFAADGRVITNDPAASKNSTVRRVYSRSQFEKAWLGGSGGVVYVIRPTSRALPSDTARW</sequence>
<evidence type="ECO:0000313" key="4">
    <source>
        <dbReference type="Proteomes" id="UP001257739"/>
    </source>
</evidence>
<proteinExistence type="predicted"/>
<keyword evidence="1" id="KW-0732">Signal</keyword>
<feature type="signal peptide" evidence="1">
    <location>
        <begin position="1"/>
        <end position="25"/>
    </location>
</feature>
<evidence type="ECO:0000259" key="2">
    <source>
        <dbReference type="Pfam" id="PF13529"/>
    </source>
</evidence>
<dbReference type="InterPro" id="IPR039563">
    <property type="entry name" value="Peptidase_C39_single_dom"/>
</dbReference>
<dbReference type="Proteomes" id="UP001257739">
    <property type="component" value="Unassembled WGS sequence"/>
</dbReference>
<evidence type="ECO:0000256" key="1">
    <source>
        <dbReference type="SAM" id="SignalP"/>
    </source>
</evidence>
<dbReference type="Pfam" id="PF13529">
    <property type="entry name" value="Peptidase_C39_2"/>
    <property type="match status" value="1"/>
</dbReference>
<dbReference type="InterPro" id="IPR039564">
    <property type="entry name" value="Peptidase_C39-like"/>
</dbReference>
<gene>
    <name evidence="3" type="ORF">J2X11_000816</name>
</gene>
<dbReference type="Gene3D" id="3.90.70.10">
    <property type="entry name" value="Cysteine proteinases"/>
    <property type="match status" value="1"/>
</dbReference>
<keyword evidence="4" id="KW-1185">Reference proteome</keyword>
<name>A0ABU1ULC0_9ACTN</name>
<feature type="domain" description="Peptidase C39-like" evidence="2">
    <location>
        <begin position="218"/>
        <end position="368"/>
    </location>
</feature>
<comment type="caution">
    <text evidence="3">The sequence shown here is derived from an EMBL/GenBank/DDBJ whole genome shotgun (WGS) entry which is preliminary data.</text>
</comment>
<dbReference type="RefSeq" id="WP_309967057.1">
    <property type="nucleotide sequence ID" value="NZ_JAVDWH010000001.1"/>
</dbReference>
<protein>
    <recommendedName>
        <fullName evidence="2">Peptidase C39-like domain-containing protein</fullName>
    </recommendedName>
</protein>
<accession>A0ABU1ULC0</accession>
<organism evidence="3 4">
    <name type="scientific">Aeromicrobium panaciterrae</name>
    <dbReference type="NCBI Taxonomy" id="363861"/>
    <lineage>
        <taxon>Bacteria</taxon>
        <taxon>Bacillati</taxon>
        <taxon>Actinomycetota</taxon>
        <taxon>Actinomycetes</taxon>
        <taxon>Propionibacteriales</taxon>
        <taxon>Nocardioidaceae</taxon>
        <taxon>Aeromicrobium</taxon>
    </lineage>
</organism>
<evidence type="ECO:0000313" key="3">
    <source>
        <dbReference type="EMBL" id="MDR7085977.1"/>
    </source>
</evidence>